<evidence type="ECO:0000313" key="4">
    <source>
        <dbReference type="Proteomes" id="UP001222325"/>
    </source>
</evidence>
<feature type="compositionally biased region" description="Polar residues" evidence="1">
    <location>
        <begin position="15"/>
        <end position="38"/>
    </location>
</feature>
<feature type="domain" description="Aminoglycoside phosphotransferase" evidence="2">
    <location>
        <begin position="90"/>
        <end position="261"/>
    </location>
</feature>
<sequence length="326" mass="36139">MSKPTHELEDGPALSSPNANFASTSKTTRTDSPANLDSSWAGEDASTSLGATHYLLIVLSICGLEYSTEEIAMLRDGKEQGRQAVFNVAGTWIVRIFELHDGFRRPASFLWSVLTQLESLGAAAERIRYHGVIPGTNLQYTVTMFVHGVPLTDERCSDPSVREQLVALQRSLRKISVPDTAGTVKHHMRPRLELLQRRVSVLSADVLEQVGKLACLSDFDDEKFKMVVSHCDLAPENIVGRFESESPSATISVIDWEFCNYVPEFRVEVQLGSESGRLLLGADFLRKSGYGPYPDHVVWTEALCMIAEDYGDEDFEAQVLLALSVR</sequence>
<keyword evidence="4" id="KW-1185">Reference proteome</keyword>
<proteinExistence type="predicted"/>
<dbReference type="AlphaFoldDB" id="A0AAD6XJR9"/>
<dbReference type="SUPFAM" id="SSF56112">
    <property type="entry name" value="Protein kinase-like (PK-like)"/>
    <property type="match status" value="1"/>
</dbReference>
<dbReference type="InterPro" id="IPR002575">
    <property type="entry name" value="Aminoglycoside_PTrfase"/>
</dbReference>
<feature type="region of interest" description="Disordered" evidence="1">
    <location>
        <begin position="1"/>
        <end position="39"/>
    </location>
</feature>
<comment type="caution">
    <text evidence="3">The sequence shown here is derived from an EMBL/GenBank/DDBJ whole genome shotgun (WGS) entry which is preliminary data.</text>
</comment>
<dbReference type="InterPro" id="IPR011009">
    <property type="entry name" value="Kinase-like_dom_sf"/>
</dbReference>
<dbReference type="Pfam" id="PF01636">
    <property type="entry name" value="APH"/>
    <property type="match status" value="1"/>
</dbReference>
<evidence type="ECO:0000256" key="1">
    <source>
        <dbReference type="SAM" id="MobiDB-lite"/>
    </source>
</evidence>
<dbReference type="Gene3D" id="3.90.1200.10">
    <property type="match status" value="1"/>
</dbReference>
<organism evidence="3 4">
    <name type="scientific">Mycena belliarum</name>
    <dbReference type="NCBI Taxonomy" id="1033014"/>
    <lineage>
        <taxon>Eukaryota</taxon>
        <taxon>Fungi</taxon>
        <taxon>Dikarya</taxon>
        <taxon>Basidiomycota</taxon>
        <taxon>Agaricomycotina</taxon>
        <taxon>Agaricomycetes</taxon>
        <taxon>Agaricomycetidae</taxon>
        <taxon>Agaricales</taxon>
        <taxon>Marasmiineae</taxon>
        <taxon>Mycenaceae</taxon>
        <taxon>Mycena</taxon>
    </lineage>
</organism>
<dbReference type="Proteomes" id="UP001222325">
    <property type="component" value="Unassembled WGS sequence"/>
</dbReference>
<dbReference type="EMBL" id="JARJCN010000085">
    <property type="protein sequence ID" value="KAJ7076061.1"/>
    <property type="molecule type" value="Genomic_DNA"/>
</dbReference>
<protein>
    <recommendedName>
        <fullName evidence="2">Aminoglycoside phosphotransferase domain-containing protein</fullName>
    </recommendedName>
</protein>
<gene>
    <name evidence="3" type="ORF">B0H15DRAFT_955894</name>
</gene>
<name>A0AAD6XJR9_9AGAR</name>
<evidence type="ECO:0000259" key="2">
    <source>
        <dbReference type="Pfam" id="PF01636"/>
    </source>
</evidence>
<evidence type="ECO:0000313" key="3">
    <source>
        <dbReference type="EMBL" id="KAJ7076061.1"/>
    </source>
</evidence>
<reference evidence="3" key="1">
    <citation type="submission" date="2023-03" db="EMBL/GenBank/DDBJ databases">
        <title>Massive genome expansion in bonnet fungi (Mycena s.s.) driven by repeated elements and novel gene families across ecological guilds.</title>
        <authorList>
            <consortium name="Lawrence Berkeley National Laboratory"/>
            <person name="Harder C.B."/>
            <person name="Miyauchi S."/>
            <person name="Viragh M."/>
            <person name="Kuo A."/>
            <person name="Thoen E."/>
            <person name="Andreopoulos B."/>
            <person name="Lu D."/>
            <person name="Skrede I."/>
            <person name="Drula E."/>
            <person name="Henrissat B."/>
            <person name="Morin E."/>
            <person name="Kohler A."/>
            <person name="Barry K."/>
            <person name="LaButti K."/>
            <person name="Morin E."/>
            <person name="Salamov A."/>
            <person name="Lipzen A."/>
            <person name="Mereny Z."/>
            <person name="Hegedus B."/>
            <person name="Baldrian P."/>
            <person name="Stursova M."/>
            <person name="Weitz H."/>
            <person name="Taylor A."/>
            <person name="Grigoriev I.V."/>
            <person name="Nagy L.G."/>
            <person name="Martin F."/>
            <person name="Kauserud H."/>
        </authorList>
    </citation>
    <scope>NUCLEOTIDE SEQUENCE</scope>
    <source>
        <strain evidence="3">CBHHK173m</strain>
    </source>
</reference>
<accession>A0AAD6XJR9</accession>